<evidence type="ECO:0000313" key="7">
    <source>
        <dbReference type="EMBL" id="PGH27598.1"/>
    </source>
</evidence>
<dbReference type="InterPro" id="IPR000960">
    <property type="entry name" value="Flavin_mOase"/>
</dbReference>
<keyword evidence="3" id="KW-0274">FAD</keyword>
<evidence type="ECO:0000256" key="4">
    <source>
        <dbReference type="ARBA" id="ARBA00022857"/>
    </source>
</evidence>
<dbReference type="PIRSF" id="PIRSF000332">
    <property type="entry name" value="FMO"/>
    <property type="match status" value="1"/>
</dbReference>
<dbReference type="SUPFAM" id="SSF51905">
    <property type="entry name" value="FAD/NAD(P)-binding domain"/>
    <property type="match status" value="2"/>
</dbReference>
<dbReference type="PANTHER" id="PTHR23023">
    <property type="entry name" value="DIMETHYLANILINE MONOOXYGENASE"/>
    <property type="match status" value="1"/>
</dbReference>
<dbReference type="GO" id="GO:0050660">
    <property type="term" value="F:flavin adenine dinucleotide binding"/>
    <property type="evidence" value="ECO:0007669"/>
    <property type="project" value="InterPro"/>
</dbReference>
<keyword evidence="5" id="KW-0560">Oxidoreductase</keyword>
<evidence type="ECO:0000256" key="1">
    <source>
        <dbReference type="ARBA" id="ARBA00009183"/>
    </source>
</evidence>
<dbReference type="STRING" id="1447883.A0A2B7Z395"/>
<dbReference type="PRINTS" id="PR00370">
    <property type="entry name" value="FMOXYGENASE"/>
</dbReference>
<dbReference type="EMBL" id="PDNA01000005">
    <property type="protein sequence ID" value="PGH27598.1"/>
    <property type="molecule type" value="Genomic_DNA"/>
</dbReference>
<comment type="caution">
    <text evidence="7">The sequence shown here is derived from an EMBL/GenBank/DDBJ whole genome shotgun (WGS) entry which is preliminary data.</text>
</comment>
<dbReference type="OrthoDB" id="66881at2759"/>
<proteinExistence type="inferred from homology"/>
<feature type="signal peptide" evidence="6">
    <location>
        <begin position="1"/>
        <end position="23"/>
    </location>
</feature>
<dbReference type="InterPro" id="IPR020946">
    <property type="entry name" value="Flavin_mOase-like"/>
</dbReference>
<evidence type="ECO:0000256" key="6">
    <source>
        <dbReference type="SAM" id="SignalP"/>
    </source>
</evidence>
<keyword evidence="2" id="KW-0285">Flavoprotein</keyword>
<sequence length="521" mass="57277">MADPPAPSTVAVIGLGALGLVALKNLLEEGFDATGYDKNSFIGGLWQYVDGPQTSVLESTVINISKERGCYTDFPFPEDVGSFATGEQVAKYLDDYTAHFSLADKIHLNTDVLGVTRGEKLNKWEIELSDKTGRSQKVLYDKVVLATGINKLPCSPDIPGIEKFKGDVIHSVSYKRPTAFKKKKVLIIGLGNTAADTATTLVGHADKIYISHRHGAFVIPRIVNGKPLDHGISHRMQTTLGFFQENFPTMAEKMITGALTKMQNQAFTLDPEWKFSPAPPITQSVPIISDNLIDELRAGHISSVGGLKRVIDGCIVELEDGTQLEVDSIIFCTGYKADFSILGDADPSRNTTRHWAAAPGSNGKPLPRLYRNIFSLDHPDSLAIMGALAFMTPAFQAYDLASMAVAQVWRGNTTLPSRDEMNSHVDEHHEWVCSLAARGSVYPGIVKAPGWMKWVNDAAGTGVNEYLGYGLAGWWYWCRNFAFCRMLMTGLSSPHVYRLFETGKRKTWSGAREAIDEVNKR</sequence>
<keyword evidence="4" id="KW-0521">NADP</keyword>
<dbReference type="GO" id="GO:0004499">
    <property type="term" value="F:N,N-dimethylaniline monooxygenase activity"/>
    <property type="evidence" value="ECO:0007669"/>
    <property type="project" value="InterPro"/>
</dbReference>
<dbReference type="InterPro" id="IPR036291">
    <property type="entry name" value="NAD(P)-bd_dom_sf"/>
</dbReference>
<keyword evidence="6" id="KW-0732">Signal</keyword>
<dbReference type="Gene3D" id="3.50.50.60">
    <property type="entry name" value="FAD/NAD(P)-binding domain"/>
    <property type="match status" value="1"/>
</dbReference>
<gene>
    <name evidence="7" type="ORF">AJ80_00611</name>
</gene>
<evidence type="ECO:0000313" key="8">
    <source>
        <dbReference type="Proteomes" id="UP000224634"/>
    </source>
</evidence>
<dbReference type="AlphaFoldDB" id="A0A2B7Z395"/>
<evidence type="ECO:0000256" key="2">
    <source>
        <dbReference type="ARBA" id="ARBA00022630"/>
    </source>
</evidence>
<evidence type="ECO:0000256" key="5">
    <source>
        <dbReference type="ARBA" id="ARBA00023002"/>
    </source>
</evidence>
<evidence type="ECO:0008006" key="9">
    <source>
        <dbReference type="Google" id="ProtNLM"/>
    </source>
</evidence>
<dbReference type="SUPFAM" id="SSF51735">
    <property type="entry name" value="NAD(P)-binding Rossmann-fold domains"/>
    <property type="match status" value="1"/>
</dbReference>
<accession>A0A2B7Z395</accession>
<protein>
    <recommendedName>
        <fullName evidence="9">FAD/NAD(P)-binding domain-containing protein</fullName>
    </recommendedName>
</protein>
<feature type="chain" id="PRO_5012902867" description="FAD/NAD(P)-binding domain-containing protein" evidence="6">
    <location>
        <begin position="24"/>
        <end position="521"/>
    </location>
</feature>
<dbReference type="InterPro" id="IPR036188">
    <property type="entry name" value="FAD/NAD-bd_sf"/>
</dbReference>
<comment type="similarity">
    <text evidence="1">Belongs to the FMO family.</text>
</comment>
<dbReference type="InterPro" id="IPR050346">
    <property type="entry name" value="FMO-like"/>
</dbReference>
<dbReference type="Pfam" id="PF00743">
    <property type="entry name" value="FMO-like"/>
    <property type="match status" value="1"/>
</dbReference>
<name>A0A2B7Z395_POLH7</name>
<organism evidence="7 8">
    <name type="scientific">Polytolypa hystricis (strain UAMH7299)</name>
    <dbReference type="NCBI Taxonomy" id="1447883"/>
    <lineage>
        <taxon>Eukaryota</taxon>
        <taxon>Fungi</taxon>
        <taxon>Dikarya</taxon>
        <taxon>Ascomycota</taxon>
        <taxon>Pezizomycotina</taxon>
        <taxon>Eurotiomycetes</taxon>
        <taxon>Eurotiomycetidae</taxon>
        <taxon>Onygenales</taxon>
        <taxon>Onygenales incertae sedis</taxon>
        <taxon>Polytolypa</taxon>
    </lineage>
</organism>
<reference evidence="7 8" key="1">
    <citation type="submission" date="2017-10" db="EMBL/GenBank/DDBJ databases">
        <title>Comparative genomics in systemic dimorphic fungi from Ajellomycetaceae.</title>
        <authorList>
            <person name="Munoz J.F."/>
            <person name="Mcewen J.G."/>
            <person name="Clay O.K."/>
            <person name="Cuomo C.A."/>
        </authorList>
    </citation>
    <scope>NUCLEOTIDE SEQUENCE [LARGE SCALE GENOMIC DNA]</scope>
    <source>
        <strain evidence="7 8">UAMH7299</strain>
    </source>
</reference>
<evidence type="ECO:0000256" key="3">
    <source>
        <dbReference type="ARBA" id="ARBA00022827"/>
    </source>
</evidence>
<keyword evidence="8" id="KW-1185">Reference proteome</keyword>
<dbReference type="Proteomes" id="UP000224634">
    <property type="component" value="Unassembled WGS sequence"/>
</dbReference>
<dbReference type="GO" id="GO:0050661">
    <property type="term" value="F:NADP binding"/>
    <property type="evidence" value="ECO:0007669"/>
    <property type="project" value="InterPro"/>
</dbReference>